<dbReference type="EMBL" id="AWWV01010986">
    <property type="protein sequence ID" value="OMO75727.1"/>
    <property type="molecule type" value="Genomic_DNA"/>
</dbReference>
<accession>A0A1R3HZI2</accession>
<evidence type="ECO:0000313" key="1">
    <source>
        <dbReference type="EMBL" id="OMO75727.1"/>
    </source>
</evidence>
<dbReference type="Proteomes" id="UP000188268">
    <property type="component" value="Unassembled WGS sequence"/>
</dbReference>
<gene>
    <name evidence="1" type="ORF">CCACVL1_16066</name>
</gene>
<proteinExistence type="predicted"/>
<dbReference type="AlphaFoldDB" id="A0A1R3HZI2"/>
<name>A0A1R3HZI2_COCAP</name>
<evidence type="ECO:0000313" key="2">
    <source>
        <dbReference type="Proteomes" id="UP000188268"/>
    </source>
</evidence>
<keyword evidence="2" id="KW-1185">Reference proteome</keyword>
<dbReference type="Gramene" id="OMO75727">
    <property type="protein sequence ID" value="OMO75727"/>
    <property type="gene ID" value="CCACVL1_16066"/>
</dbReference>
<sequence>MEEKEDKGGRARYGDGAVWGNIEKGRIGKSKKVEIVEISGAEKCFHMTIGAVNSETQQPGKPKIFKISAFLEFGDIDVSEADEADKLDPNIICAFLKSESVEEKDHVEPVEDYASF</sequence>
<protein>
    <submittedName>
        <fullName evidence="1">Uncharacterized protein</fullName>
    </submittedName>
</protein>
<reference evidence="1 2" key="1">
    <citation type="submission" date="2013-09" db="EMBL/GenBank/DDBJ databases">
        <title>Corchorus capsularis genome sequencing.</title>
        <authorList>
            <person name="Alam M."/>
            <person name="Haque M.S."/>
            <person name="Islam M.S."/>
            <person name="Emdad E.M."/>
            <person name="Islam M.M."/>
            <person name="Ahmed B."/>
            <person name="Halim A."/>
            <person name="Hossen Q.M.M."/>
            <person name="Hossain M.Z."/>
            <person name="Ahmed R."/>
            <person name="Khan M.M."/>
            <person name="Islam R."/>
            <person name="Rashid M.M."/>
            <person name="Khan S.A."/>
            <person name="Rahman M.S."/>
            <person name="Alam M."/>
        </authorList>
    </citation>
    <scope>NUCLEOTIDE SEQUENCE [LARGE SCALE GENOMIC DNA]</scope>
    <source>
        <strain evidence="2">cv. CVL-1</strain>
        <tissue evidence="1">Whole seedling</tissue>
    </source>
</reference>
<comment type="caution">
    <text evidence="1">The sequence shown here is derived from an EMBL/GenBank/DDBJ whole genome shotgun (WGS) entry which is preliminary data.</text>
</comment>
<organism evidence="1 2">
    <name type="scientific">Corchorus capsularis</name>
    <name type="common">Jute</name>
    <dbReference type="NCBI Taxonomy" id="210143"/>
    <lineage>
        <taxon>Eukaryota</taxon>
        <taxon>Viridiplantae</taxon>
        <taxon>Streptophyta</taxon>
        <taxon>Embryophyta</taxon>
        <taxon>Tracheophyta</taxon>
        <taxon>Spermatophyta</taxon>
        <taxon>Magnoliopsida</taxon>
        <taxon>eudicotyledons</taxon>
        <taxon>Gunneridae</taxon>
        <taxon>Pentapetalae</taxon>
        <taxon>rosids</taxon>
        <taxon>malvids</taxon>
        <taxon>Malvales</taxon>
        <taxon>Malvaceae</taxon>
        <taxon>Grewioideae</taxon>
        <taxon>Apeibeae</taxon>
        <taxon>Corchorus</taxon>
    </lineage>
</organism>